<dbReference type="SUPFAM" id="SSF52833">
    <property type="entry name" value="Thioredoxin-like"/>
    <property type="match status" value="1"/>
</dbReference>
<reference evidence="3 4" key="1">
    <citation type="submission" date="2011-11" db="EMBL/GenBank/DDBJ databases">
        <authorList>
            <person name="Weinstock G."/>
            <person name="Sodergren E."/>
            <person name="Clifton S."/>
            <person name="Fulton L."/>
            <person name="Fulton B."/>
            <person name="Courtney L."/>
            <person name="Fronick C."/>
            <person name="Harrison M."/>
            <person name="Strong C."/>
            <person name="Farmer C."/>
            <person name="Delahaunty K."/>
            <person name="Markovic C."/>
            <person name="Hall O."/>
            <person name="Minx P."/>
            <person name="Tomlinson C."/>
            <person name="Mitreva M."/>
            <person name="Hou S."/>
            <person name="Chen J."/>
            <person name="Wollam A."/>
            <person name="Pepin K.H."/>
            <person name="Johnson M."/>
            <person name="Bhonagiri V."/>
            <person name="Zhang X."/>
            <person name="Suruliraj S."/>
            <person name="Warren W."/>
            <person name="Chinwalla A."/>
            <person name="Mardis E.R."/>
            <person name="Wilson R.K."/>
        </authorList>
    </citation>
    <scope>NUCLEOTIDE SEQUENCE [LARGE SCALE GENOMIC DNA]</scope>
    <source>
        <strain evidence="3 4">YIT 11816</strain>
    </source>
</reference>
<dbReference type="Proteomes" id="UP000004956">
    <property type="component" value="Unassembled WGS sequence"/>
</dbReference>
<comment type="similarity">
    <text evidence="1 2">Belongs to the ArsC family.</text>
</comment>
<dbReference type="STRING" id="762967.HMPREF9440_00365"/>
<name>H3KCB5_9BURK</name>
<dbReference type="PROSITE" id="PS51353">
    <property type="entry name" value="ARSC"/>
    <property type="match status" value="1"/>
</dbReference>
<gene>
    <name evidence="3" type="ORF">HMPREF9440_00365</name>
</gene>
<evidence type="ECO:0000313" key="3">
    <source>
        <dbReference type="EMBL" id="EHY32225.1"/>
    </source>
</evidence>
<protein>
    <submittedName>
        <fullName evidence="3">ArsC family protein</fullName>
    </submittedName>
</protein>
<dbReference type="Pfam" id="PF03960">
    <property type="entry name" value="ArsC"/>
    <property type="match status" value="1"/>
</dbReference>
<proteinExistence type="inferred from homology"/>
<dbReference type="EMBL" id="AFBQ01000043">
    <property type="protein sequence ID" value="EHY32225.1"/>
    <property type="molecule type" value="Genomic_DNA"/>
</dbReference>
<dbReference type="PATRIC" id="fig|762967.3.peg.307"/>
<sequence length="120" mass="13713">MIHLWGITRCSSVRDAIKALEAHGIEYAFHSFDQEHPSDWQVRLWVDGLGRKKIINPSSRPWRALDLATRERAKVDDKAAAAVLTEHLYVIRRPLVAWPDGKLTCGLADFKARLEEELNP</sequence>
<dbReference type="HOGENOM" id="CLU_116644_2_1_4"/>
<keyword evidence="4" id="KW-1185">Reference proteome</keyword>
<dbReference type="InterPro" id="IPR036249">
    <property type="entry name" value="Thioredoxin-like_sf"/>
</dbReference>
<dbReference type="PANTHER" id="PTHR30041:SF8">
    <property type="entry name" value="PROTEIN YFFB"/>
    <property type="match status" value="1"/>
</dbReference>
<comment type="caution">
    <text evidence="3">The sequence shown here is derived from an EMBL/GenBank/DDBJ whole genome shotgun (WGS) entry which is preliminary data.</text>
</comment>
<dbReference type="InterPro" id="IPR006660">
    <property type="entry name" value="Arsenate_reductase-like"/>
</dbReference>
<evidence type="ECO:0000256" key="1">
    <source>
        <dbReference type="ARBA" id="ARBA00007198"/>
    </source>
</evidence>
<dbReference type="AlphaFoldDB" id="H3KCB5"/>
<accession>H3KCB5</accession>
<evidence type="ECO:0000256" key="2">
    <source>
        <dbReference type="PROSITE-ProRule" id="PRU01282"/>
    </source>
</evidence>
<dbReference type="OrthoDB" id="9803749at2"/>
<evidence type="ECO:0000313" key="4">
    <source>
        <dbReference type="Proteomes" id="UP000004956"/>
    </source>
</evidence>
<dbReference type="RefSeq" id="WP_008540840.1">
    <property type="nucleotide sequence ID" value="NZ_JH604873.1"/>
</dbReference>
<dbReference type="PANTHER" id="PTHR30041">
    <property type="entry name" value="ARSENATE REDUCTASE"/>
    <property type="match status" value="1"/>
</dbReference>
<dbReference type="Gene3D" id="3.40.30.10">
    <property type="entry name" value="Glutaredoxin"/>
    <property type="match status" value="1"/>
</dbReference>
<organism evidence="3 4">
    <name type="scientific">Sutterella parvirubra YIT 11816</name>
    <dbReference type="NCBI Taxonomy" id="762967"/>
    <lineage>
        <taxon>Bacteria</taxon>
        <taxon>Pseudomonadati</taxon>
        <taxon>Pseudomonadota</taxon>
        <taxon>Betaproteobacteria</taxon>
        <taxon>Burkholderiales</taxon>
        <taxon>Sutterellaceae</taxon>
        <taxon>Sutterella</taxon>
    </lineage>
</organism>